<feature type="transmembrane region" description="Helical" evidence="9">
    <location>
        <begin position="113"/>
        <end position="132"/>
    </location>
</feature>
<dbReference type="Proteomes" id="UP000302163">
    <property type="component" value="Chromosome"/>
</dbReference>
<dbReference type="PANTHER" id="PTHR42770:SF18">
    <property type="entry name" value="ARGININE_AGMATINE ANTIPORTER"/>
    <property type="match status" value="1"/>
</dbReference>
<dbReference type="PIRSF" id="PIRSF006060">
    <property type="entry name" value="AA_transporter"/>
    <property type="match status" value="1"/>
</dbReference>
<feature type="transmembrane region" description="Helical" evidence="9">
    <location>
        <begin position="144"/>
        <end position="164"/>
    </location>
</feature>
<comment type="subcellular location">
    <subcellularLocation>
        <location evidence="1">Cell membrane</location>
        <topology evidence="1">Multi-pass membrane protein</topology>
    </subcellularLocation>
</comment>
<dbReference type="KEGG" id="izh:FEM41_21750"/>
<comment type="function">
    <text evidence="8">Major component of the acid-resistance (AR) system allowing enteric pathogens to survive the acidic environment in the stomach. Exchanges extracellular arginine for its intracellular decarboxylation product agmatine (Agm) thereby expelling intracellular protons. Probably undergoes several conformational states in order to translocate the substrate across the membrane; keeps the substrate accessible to only 1 side of the membrane at a time by opening and closing 3 membrane-internal gates.</text>
</comment>
<evidence type="ECO:0000313" key="10">
    <source>
        <dbReference type="EMBL" id="QCT22793.1"/>
    </source>
</evidence>
<feature type="transmembrane region" description="Helical" evidence="9">
    <location>
        <begin position="215"/>
        <end position="240"/>
    </location>
</feature>
<dbReference type="EMBL" id="CP040428">
    <property type="protein sequence ID" value="QCT22793.1"/>
    <property type="molecule type" value="Genomic_DNA"/>
</dbReference>
<keyword evidence="7 9" id="KW-0472">Membrane</keyword>
<dbReference type="InterPro" id="IPR002293">
    <property type="entry name" value="AA/rel_permease1"/>
</dbReference>
<feature type="transmembrane region" description="Helical" evidence="9">
    <location>
        <begin position="82"/>
        <end position="107"/>
    </location>
</feature>
<dbReference type="Gene3D" id="1.20.1740.10">
    <property type="entry name" value="Amino acid/polyamine transporter I"/>
    <property type="match status" value="1"/>
</dbReference>
<dbReference type="InterPro" id="IPR050367">
    <property type="entry name" value="APC_superfamily"/>
</dbReference>
<dbReference type="GO" id="GO:0022857">
    <property type="term" value="F:transmembrane transporter activity"/>
    <property type="evidence" value="ECO:0007669"/>
    <property type="project" value="InterPro"/>
</dbReference>
<evidence type="ECO:0000256" key="5">
    <source>
        <dbReference type="ARBA" id="ARBA00022692"/>
    </source>
</evidence>
<reference evidence="10 11" key="1">
    <citation type="submission" date="2019-05" db="EMBL/GenBank/DDBJ databases">
        <title>Complete genome sequence of Izhakiella calystegiae KSNA2, an endophyte isolated from beach morning glory (Calystegia soldanella).</title>
        <authorList>
            <person name="Jiang L."/>
            <person name="Jeong J.C."/>
            <person name="Kim C.Y."/>
            <person name="Kim D.H."/>
            <person name="Kim S.W."/>
            <person name="Lee j."/>
        </authorList>
    </citation>
    <scope>NUCLEOTIDE SEQUENCE [LARGE SCALE GENOMIC DNA]</scope>
    <source>
        <strain evidence="10 11">KSNA2</strain>
    </source>
</reference>
<evidence type="ECO:0000256" key="6">
    <source>
        <dbReference type="ARBA" id="ARBA00022989"/>
    </source>
</evidence>
<keyword evidence="6 9" id="KW-1133">Transmembrane helix</keyword>
<dbReference type="GO" id="GO:0005886">
    <property type="term" value="C:plasma membrane"/>
    <property type="evidence" value="ECO:0007669"/>
    <property type="project" value="UniProtKB-SubCell"/>
</dbReference>
<proteinExistence type="inferred from homology"/>
<keyword evidence="11" id="KW-1185">Reference proteome</keyword>
<feature type="transmembrane region" description="Helical" evidence="9">
    <location>
        <begin position="184"/>
        <end position="203"/>
    </location>
</feature>
<evidence type="ECO:0000256" key="8">
    <source>
        <dbReference type="ARBA" id="ARBA00045636"/>
    </source>
</evidence>
<feature type="transmembrane region" description="Helical" evidence="9">
    <location>
        <begin position="32"/>
        <end position="51"/>
    </location>
</feature>
<gene>
    <name evidence="10" type="ORF">FEM41_21750</name>
</gene>
<evidence type="ECO:0000256" key="1">
    <source>
        <dbReference type="ARBA" id="ARBA00004651"/>
    </source>
</evidence>
<feature type="transmembrane region" description="Helical" evidence="9">
    <location>
        <begin position="260"/>
        <end position="281"/>
    </location>
</feature>
<evidence type="ECO:0000256" key="2">
    <source>
        <dbReference type="ARBA" id="ARBA00008220"/>
    </source>
</evidence>
<sequence>MGLLALTVMTASNMMGSGVFMLPTTLGQIGSVSVWGWALTFLVILCLALIFNKMNALFPHNGGIIASIHYCFGPFIGLQMTLFYWLATWVGNCALLLAGVGYLSFFFPVLLHPLYGALACIALLWLAVLLGLRGAKLVGKAQLITGGCMVAAILSIGLLGWRHFDLHIYRAAWNLSGQSDGHAIINAAVISLWGFLGVESASVSRSQVEKPDRTVPLATLCGLAITGLCYASSTNVIMGILPHATLTASASPFADTARAIWGTGAGQLISAAAIIACLGAMPGWQILQTEVPRAAAESGIFPPIFARTNRYGVPWVALIFTAILMTLVLLLTLSASLQSQFRNVIVLAVAASLFPYAFAALALPGMMVMKDRYRGGGFYGYCLLSLTAFAFIAGAILSGQSRALLCGVLLQIATIPLYLLYIVRRQRRERTASPLLLPAPGSHQ</sequence>
<organism evidence="10 11">
    <name type="scientific">Jejubacter calystegiae</name>
    <dbReference type="NCBI Taxonomy" id="2579935"/>
    <lineage>
        <taxon>Bacteria</taxon>
        <taxon>Pseudomonadati</taxon>
        <taxon>Pseudomonadota</taxon>
        <taxon>Gammaproteobacteria</taxon>
        <taxon>Enterobacterales</taxon>
        <taxon>Enterobacteriaceae</taxon>
        <taxon>Jejubacter</taxon>
    </lineage>
</organism>
<feature type="transmembrane region" description="Helical" evidence="9">
    <location>
        <begin position="344"/>
        <end position="366"/>
    </location>
</feature>
<comment type="similarity">
    <text evidence="2">Belongs to the amino acid-polyamine-organocation (APC) superfamily. Basic amino acid/polyamine antiporter (APA) (TC 2.A.3.2) family.</text>
</comment>
<dbReference type="AlphaFoldDB" id="A0A4P8YR29"/>
<dbReference type="OrthoDB" id="3185104at2"/>
<keyword evidence="4" id="KW-1003">Cell membrane</keyword>
<evidence type="ECO:0000256" key="4">
    <source>
        <dbReference type="ARBA" id="ARBA00022475"/>
    </source>
</evidence>
<evidence type="ECO:0000256" key="3">
    <source>
        <dbReference type="ARBA" id="ARBA00021069"/>
    </source>
</evidence>
<evidence type="ECO:0000256" key="7">
    <source>
        <dbReference type="ARBA" id="ARBA00023136"/>
    </source>
</evidence>
<evidence type="ECO:0000313" key="11">
    <source>
        <dbReference type="Proteomes" id="UP000302163"/>
    </source>
</evidence>
<feature type="transmembrane region" description="Helical" evidence="9">
    <location>
        <begin position="402"/>
        <end position="423"/>
    </location>
</feature>
<accession>A0A4P8YR29</accession>
<dbReference type="Pfam" id="PF13520">
    <property type="entry name" value="AA_permease_2"/>
    <property type="match status" value="1"/>
</dbReference>
<feature type="transmembrane region" description="Helical" evidence="9">
    <location>
        <begin position="315"/>
        <end position="338"/>
    </location>
</feature>
<keyword evidence="5 9" id="KW-0812">Transmembrane</keyword>
<evidence type="ECO:0000256" key="9">
    <source>
        <dbReference type="SAM" id="Phobius"/>
    </source>
</evidence>
<protein>
    <recommendedName>
        <fullName evidence="3">Arginine/agmatine antiporter</fullName>
    </recommendedName>
</protein>
<feature type="transmembrane region" description="Helical" evidence="9">
    <location>
        <begin position="378"/>
        <end position="396"/>
    </location>
</feature>
<dbReference type="PANTHER" id="PTHR42770">
    <property type="entry name" value="AMINO ACID TRANSPORTER-RELATED"/>
    <property type="match status" value="1"/>
</dbReference>
<name>A0A4P8YR29_9ENTR</name>